<proteinExistence type="predicted"/>
<name>A0A8J6YZ07_9RHOB</name>
<gene>
    <name evidence="8" type="ORF">ICN82_18550</name>
</gene>
<feature type="transmembrane region" description="Helical" evidence="6">
    <location>
        <begin position="403"/>
        <end position="425"/>
    </location>
</feature>
<evidence type="ECO:0000256" key="5">
    <source>
        <dbReference type="ARBA" id="ARBA00023136"/>
    </source>
</evidence>
<evidence type="ECO:0000256" key="4">
    <source>
        <dbReference type="ARBA" id="ARBA00022989"/>
    </source>
</evidence>
<keyword evidence="5 6" id="KW-0472">Membrane</keyword>
<reference evidence="8" key="1">
    <citation type="submission" date="2020-09" db="EMBL/GenBank/DDBJ databases">
        <title>A novel bacterium of genus Mangrovicoccus, isolated from South China Sea.</title>
        <authorList>
            <person name="Huang H."/>
            <person name="Mo K."/>
            <person name="Hu Y."/>
        </authorList>
    </citation>
    <scope>NUCLEOTIDE SEQUENCE</scope>
    <source>
        <strain evidence="8">HB182678</strain>
    </source>
</reference>
<keyword evidence="9" id="KW-1185">Reference proteome</keyword>
<feature type="transmembrane region" description="Helical" evidence="6">
    <location>
        <begin position="351"/>
        <end position="383"/>
    </location>
</feature>
<sequence length="435" mass="45806">MSDLWAGLPVLAQDVLVTLALLAPVALCALLLLRGFAPLPLIRAVLWRFRWANLMFVLLIAVSVGMGIGVIAQERGLRRGMAMAADKFDLVISAPGSEMTMMLATVFLQPSDVPLLDGATYDEIARHETVDIAAPLAFGDSYGDSPVVGTTAEFVTYLGDGALEGRMWQAPGEAIAGAAAAADIGDSFTPSHGSGASAEAHEGASYTVVGRLPRSGTPWDRAILVPVEAVWQIHGLADGHAPERAGQLGPPFDPDYFPGTPAVLVHADALWANYALKSEFTRDAETMAFFPGTVLSQLYRVMGDVRQVMSLMTVVTQILVAASVLLGLFILTRLFRRQTAMLRALGAPARFVMAVVWSYGAALLAAGTVLGLGAGLAAAAILSRIVTLRTDVLVEAAIGWSEIHLAAGFLAATCLLSLLPALVVLRQPVAEGLRA</sequence>
<evidence type="ECO:0000313" key="8">
    <source>
        <dbReference type="EMBL" id="MBE3640210.1"/>
    </source>
</evidence>
<accession>A0A8J6YZ07</accession>
<keyword evidence="4 6" id="KW-1133">Transmembrane helix</keyword>
<evidence type="ECO:0000256" key="2">
    <source>
        <dbReference type="ARBA" id="ARBA00022475"/>
    </source>
</evidence>
<organism evidence="8 9">
    <name type="scientific">Mangrovicoccus algicola</name>
    <dbReference type="NCBI Taxonomy" id="2771008"/>
    <lineage>
        <taxon>Bacteria</taxon>
        <taxon>Pseudomonadati</taxon>
        <taxon>Pseudomonadota</taxon>
        <taxon>Alphaproteobacteria</taxon>
        <taxon>Rhodobacterales</taxon>
        <taxon>Paracoccaceae</taxon>
        <taxon>Mangrovicoccus</taxon>
    </lineage>
</organism>
<feature type="transmembrane region" description="Helical" evidence="6">
    <location>
        <begin position="54"/>
        <end position="72"/>
    </location>
</feature>
<dbReference type="InterPro" id="IPR003838">
    <property type="entry name" value="ABC3_permease_C"/>
</dbReference>
<protein>
    <submittedName>
        <fullName evidence="8">FtsX-like permease family protein</fullName>
    </submittedName>
</protein>
<feature type="domain" description="ABC3 transporter permease C-terminal" evidence="7">
    <location>
        <begin position="314"/>
        <end position="422"/>
    </location>
</feature>
<dbReference type="InterPro" id="IPR051125">
    <property type="entry name" value="ABC-4/HrtB_transporter"/>
</dbReference>
<dbReference type="AlphaFoldDB" id="A0A8J6YZ07"/>
<comment type="subcellular location">
    <subcellularLocation>
        <location evidence="1">Cell membrane</location>
        <topology evidence="1">Multi-pass membrane protein</topology>
    </subcellularLocation>
</comment>
<evidence type="ECO:0000256" key="1">
    <source>
        <dbReference type="ARBA" id="ARBA00004651"/>
    </source>
</evidence>
<dbReference type="EMBL" id="JACVXA010000077">
    <property type="protein sequence ID" value="MBE3640210.1"/>
    <property type="molecule type" value="Genomic_DNA"/>
</dbReference>
<comment type="caution">
    <text evidence="8">The sequence shown here is derived from an EMBL/GenBank/DDBJ whole genome shotgun (WGS) entry which is preliminary data.</text>
</comment>
<dbReference type="Pfam" id="PF02687">
    <property type="entry name" value="FtsX"/>
    <property type="match status" value="1"/>
</dbReference>
<feature type="transmembrane region" description="Helical" evidence="6">
    <location>
        <begin position="308"/>
        <end position="331"/>
    </location>
</feature>
<feature type="transmembrane region" description="Helical" evidence="6">
    <location>
        <begin position="15"/>
        <end position="33"/>
    </location>
</feature>
<dbReference type="PANTHER" id="PTHR43738">
    <property type="entry name" value="ABC TRANSPORTER, MEMBRANE PROTEIN"/>
    <property type="match status" value="1"/>
</dbReference>
<evidence type="ECO:0000256" key="3">
    <source>
        <dbReference type="ARBA" id="ARBA00022692"/>
    </source>
</evidence>
<dbReference type="GO" id="GO:0005886">
    <property type="term" value="C:plasma membrane"/>
    <property type="evidence" value="ECO:0007669"/>
    <property type="project" value="UniProtKB-SubCell"/>
</dbReference>
<keyword evidence="2" id="KW-1003">Cell membrane</keyword>
<evidence type="ECO:0000256" key="6">
    <source>
        <dbReference type="SAM" id="Phobius"/>
    </source>
</evidence>
<dbReference type="PANTHER" id="PTHR43738:SF2">
    <property type="entry name" value="ABC TRANSPORTER PERMEASE"/>
    <property type="match status" value="1"/>
</dbReference>
<evidence type="ECO:0000259" key="7">
    <source>
        <dbReference type="Pfam" id="PF02687"/>
    </source>
</evidence>
<dbReference type="Proteomes" id="UP000609121">
    <property type="component" value="Unassembled WGS sequence"/>
</dbReference>
<evidence type="ECO:0000313" key="9">
    <source>
        <dbReference type="Proteomes" id="UP000609121"/>
    </source>
</evidence>
<dbReference type="RefSeq" id="WP_193185939.1">
    <property type="nucleotide sequence ID" value="NZ_JACVXA010000077.1"/>
</dbReference>
<keyword evidence="3 6" id="KW-0812">Transmembrane</keyword>